<dbReference type="Proteomes" id="UP000762676">
    <property type="component" value="Unassembled WGS sequence"/>
</dbReference>
<evidence type="ECO:0000256" key="3">
    <source>
        <dbReference type="SAM" id="SignalP"/>
    </source>
</evidence>
<accession>A0AAV4IFZ5</accession>
<keyword evidence="3" id="KW-0732">Signal</keyword>
<evidence type="ECO:0000259" key="4">
    <source>
        <dbReference type="PROSITE" id="PS50835"/>
    </source>
</evidence>
<keyword evidence="6" id="KW-1185">Reference proteome</keyword>
<dbReference type="InterPro" id="IPR007110">
    <property type="entry name" value="Ig-like_dom"/>
</dbReference>
<gene>
    <name evidence="5" type="ORF">ElyMa_003003700</name>
</gene>
<dbReference type="AlphaFoldDB" id="A0AAV4IFZ5"/>
<feature type="region of interest" description="Disordered" evidence="1">
    <location>
        <begin position="210"/>
        <end position="234"/>
    </location>
</feature>
<evidence type="ECO:0000256" key="1">
    <source>
        <dbReference type="SAM" id="MobiDB-lite"/>
    </source>
</evidence>
<dbReference type="PROSITE" id="PS50835">
    <property type="entry name" value="IG_LIKE"/>
    <property type="match status" value="1"/>
</dbReference>
<keyword evidence="2" id="KW-1133">Transmembrane helix</keyword>
<evidence type="ECO:0000256" key="2">
    <source>
        <dbReference type="SAM" id="Phobius"/>
    </source>
</evidence>
<feature type="chain" id="PRO_5043551215" description="Ig-like domain-containing protein" evidence="3">
    <location>
        <begin position="22"/>
        <end position="234"/>
    </location>
</feature>
<proteinExistence type="predicted"/>
<feature type="compositionally biased region" description="Polar residues" evidence="1">
    <location>
        <begin position="221"/>
        <end position="234"/>
    </location>
</feature>
<evidence type="ECO:0000313" key="6">
    <source>
        <dbReference type="Proteomes" id="UP000762676"/>
    </source>
</evidence>
<sequence length="234" mass="25607">MPTVFLGLAVFYLFRVCPLESAKIEYINPSPLSSDDVMSPGRPLLLKCNADVLNISDTVKFIKALEFSWAKEDNSEKNIVFQWNPFSAIGSKPKSWIPDGRNWIFAHSQIPQNKTLSTRSLSAMWTLNDPGRKDAGIYQCGVQDEAQTVYTGQQVITFEGKGGASGAQNDWVGAVVGIIAGCGVTVVAVVSFAGYSYYRKGGVPRFRYRKKKKSISAPHPSRTSRSSGIESTAV</sequence>
<name>A0AAV4IFZ5_9GAST</name>
<comment type="caution">
    <text evidence="5">The sequence shown here is derived from an EMBL/GenBank/DDBJ whole genome shotgun (WGS) entry which is preliminary data.</text>
</comment>
<protein>
    <recommendedName>
        <fullName evidence="4">Ig-like domain-containing protein</fullName>
    </recommendedName>
</protein>
<evidence type="ECO:0000313" key="5">
    <source>
        <dbReference type="EMBL" id="GFS07972.1"/>
    </source>
</evidence>
<feature type="signal peptide" evidence="3">
    <location>
        <begin position="1"/>
        <end position="21"/>
    </location>
</feature>
<keyword evidence="2" id="KW-0472">Membrane</keyword>
<organism evidence="5 6">
    <name type="scientific">Elysia marginata</name>
    <dbReference type="NCBI Taxonomy" id="1093978"/>
    <lineage>
        <taxon>Eukaryota</taxon>
        <taxon>Metazoa</taxon>
        <taxon>Spiralia</taxon>
        <taxon>Lophotrochozoa</taxon>
        <taxon>Mollusca</taxon>
        <taxon>Gastropoda</taxon>
        <taxon>Heterobranchia</taxon>
        <taxon>Euthyneura</taxon>
        <taxon>Panpulmonata</taxon>
        <taxon>Sacoglossa</taxon>
        <taxon>Placobranchoidea</taxon>
        <taxon>Plakobranchidae</taxon>
        <taxon>Elysia</taxon>
    </lineage>
</organism>
<dbReference type="EMBL" id="BMAT01006182">
    <property type="protein sequence ID" value="GFS07972.1"/>
    <property type="molecule type" value="Genomic_DNA"/>
</dbReference>
<reference evidence="5 6" key="1">
    <citation type="journal article" date="2021" name="Elife">
        <title>Chloroplast acquisition without the gene transfer in kleptoplastic sea slugs, Plakobranchus ocellatus.</title>
        <authorList>
            <person name="Maeda T."/>
            <person name="Takahashi S."/>
            <person name="Yoshida T."/>
            <person name="Shimamura S."/>
            <person name="Takaki Y."/>
            <person name="Nagai Y."/>
            <person name="Toyoda A."/>
            <person name="Suzuki Y."/>
            <person name="Arimoto A."/>
            <person name="Ishii H."/>
            <person name="Satoh N."/>
            <person name="Nishiyama T."/>
            <person name="Hasebe M."/>
            <person name="Maruyama T."/>
            <person name="Minagawa J."/>
            <person name="Obokata J."/>
            <person name="Shigenobu S."/>
        </authorList>
    </citation>
    <scope>NUCLEOTIDE SEQUENCE [LARGE SCALE GENOMIC DNA]</scope>
</reference>
<keyword evidence="2" id="KW-0812">Transmembrane</keyword>
<feature type="domain" description="Ig-like" evidence="4">
    <location>
        <begin position="29"/>
        <end position="157"/>
    </location>
</feature>
<feature type="transmembrane region" description="Helical" evidence="2">
    <location>
        <begin position="171"/>
        <end position="198"/>
    </location>
</feature>